<comment type="function">
    <text evidence="5">Subunit of the V1 complex of vacuolar(H+)-ATPase (V-ATPase), a multisubunit enzyme composed of a peripheral complex (V1) that hydrolyzes ATP and a membrane integral complex (V0) that translocates protons. V-ATPase is responsible for acidifying and maintaining the pH of intracellular compartments.</text>
</comment>
<dbReference type="PANTHER" id="PTHR10698:SF0">
    <property type="entry name" value="V-TYPE PROTON ATPASE SUBUNIT H"/>
    <property type="match status" value="1"/>
</dbReference>
<evidence type="ECO:0000256" key="1">
    <source>
        <dbReference type="ARBA" id="ARBA00008613"/>
    </source>
</evidence>
<dbReference type="STRING" id="61424.A0A2T9Z2I0"/>
<dbReference type="Proteomes" id="UP000245699">
    <property type="component" value="Unassembled WGS sequence"/>
</dbReference>
<evidence type="ECO:0000256" key="4">
    <source>
        <dbReference type="ARBA" id="ARBA00023065"/>
    </source>
</evidence>
<dbReference type="InterPro" id="IPR011987">
    <property type="entry name" value="ATPase_V1-cplx_hsu_C"/>
</dbReference>
<evidence type="ECO:0000256" key="2">
    <source>
        <dbReference type="ARBA" id="ARBA00022448"/>
    </source>
</evidence>
<dbReference type="Gene3D" id="1.25.10.10">
    <property type="entry name" value="Leucine-rich Repeat Variant"/>
    <property type="match status" value="1"/>
</dbReference>
<comment type="subunit">
    <text evidence="5">V-ATPase is a heteromultimeric enzyme made up of two complexes: the ATP-hydrolytic V1 complex and the proton translocation V0 complex.</text>
</comment>
<evidence type="ECO:0000256" key="5">
    <source>
        <dbReference type="PIRNR" id="PIRNR032184"/>
    </source>
</evidence>
<dbReference type="InterPro" id="IPR004908">
    <property type="entry name" value="ATPase_V1-cplx_hsu"/>
</dbReference>
<dbReference type="InterPro" id="IPR038497">
    <property type="entry name" value="ATPase_V1-cplx_hsu_C_sf"/>
</dbReference>
<dbReference type="OrthoDB" id="10263554at2759"/>
<keyword evidence="2 5" id="KW-0813">Transport</keyword>
<gene>
    <name evidence="7" type="ORF">BB559_001261</name>
</gene>
<keyword evidence="8" id="KW-1185">Reference proteome</keyword>
<dbReference type="SUPFAM" id="SSF48371">
    <property type="entry name" value="ARM repeat"/>
    <property type="match status" value="1"/>
</dbReference>
<dbReference type="EMBL" id="MBFT01000067">
    <property type="protein sequence ID" value="PVU98797.1"/>
    <property type="molecule type" value="Genomic_DNA"/>
</dbReference>
<comment type="caution">
    <text evidence="7">The sequence shown here is derived from an EMBL/GenBank/DDBJ whole genome shotgun (WGS) entry which is preliminary data.</text>
</comment>
<comment type="similarity">
    <text evidence="1 5">Belongs to the V-ATPase H subunit family.</text>
</comment>
<feature type="domain" description="ATPase V1 complex subunit H C-terminal" evidence="6">
    <location>
        <begin position="378"/>
        <end position="493"/>
    </location>
</feature>
<keyword evidence="3 5" id="KW-0375">Hydrogen ion transport</keyword>
<sequence>MSGENNNEESQSLLVSSPKIASRNQSSLDVPAAFITNSYFDELTNNIRKKPMPWEGFYNAGLITEEEMQTFRALQQAKRNYRTYPPESANCTKLILVLIQKLHRIEVIQHMLVVLDDILESQEEACVQCFEYSTDQDISVFSLLEKCFESQDEYIGLKACKVIIKLLSIQTKNPTFEYNFMRIFTFLESLIESENPSVVDVVIQVIQSLMQIRGSRQFLFNEAPSCLKNMKPTMSATLNNCFLEIVNRMCQILKGTVNENRNNFMRVTVTQTQYEIGFCLWLLTFDPKIAEVINLRYDIIPTLVKIARSTLKEKVIRMMVGILKNMFTLAFDQNFPNILVSGTQTCLIALNGRKIQDPDLVSDINDFSKALGEKLDCISTWDEYVNEVKSGMLSWTPVHTSDQFWKVNYMRLNENNYMVVHLLSNLMKTSGDSTVIAVACHDLGLYIKHYPDGKSILNNLGTKHKAMELMTHSDSDVRYEALTTVQTFMMNAWKNTQINAA</sequence>
<dbReference type="PIRSF" id="PIRSF032184">
    <property type="entry name" value="ATPase_V1_H"/>
    <property type="match status" value="1"/>
</dbReference>
<keyword evidence="4 5" id="KW-0406">Ion transport</keyword>
<dbReference type="GO" id="GO:0000329">
    <property type="term" value="C:fungal-type vacuole membrane"/>
    <property type="evidence" value="ECO:0007669"/>
    <property type="project" value="TreeGrafter"/>
</dbReference>
<accession>A0A2T9Z2I0</accession>
<dbReference type="InterPro" id="IPR016024">
    <property type="entry name" value="ARM-type_fold"/>
</dbReference>
<evidence type="ECO:0000256" key="3">
    <source>
        <dbReference type="ARBA" id="ARBA00022781"/>
    </source>
</evidence>
<evidence type="ECO:0000313" key="8">
    <source>
        <dbReference type="Proteomes" id="UP000245699"/>
    </source>
</evidence>
<dbReference type="Gene3D" id="1.25.40.150">
    <property type="entry name" value="V-type ATPase, subunit H, C-terminal domain"/>
    <property type="match status" value="1"/>
</dbReference>
<evidence type="ECO:0000259" key="6">
    <source>
        <dbReference type="Pfam" id="PF11698"/>
    </source>
</evidence>
<evidence type="ECO:0000313" key="7">
    <source>
        <dbReference type="EMBL" id="PVU98797.1"/>
    </source>
</evidence>
<dbReference type="InterPro" id="IPR011989">
    <property type="entry name" value="ARM-like"/>
</dbReference>
<proteinExistence type="inferred from homology"/>
<dbReference type="GO" id="GO:0046961">
    <property type="term" value="F:proton-transporting ATPase activity, rotational mechanism"/>
    <property type="evidence" value="ECO:0007669"/>
    <property type="project" value="UniProtKB-UniRule"/>
</dbReference>
<dbReference type="Pfam" id="PF11698">
    <property type="entry name" value="V-ATPase_H_C"/>
    <property type="match status" value="1"/>
</dbReference>
<organism evidence="7 8">
    <name type="scientific">Furculomyces boomerangus</name>
    <dbReference type="NCBI Taxonomy" id="61424"/>
    <lineage>
        <taxon>Eukaryota</taxon>
        <taxon>Fungi</taxon>
        <taxon>Fungi incertae sedis</taxon>
        <taxon>Zoopagomycota</taxon>
        <taxon>Kickxellomycotina</taxon>
        <taxon>Harpellomycetes</taxon>
        <taxon>Harpellales</taxon>
        <taxon>Harpellaceae</taxon>
        <taxon>Furculomyces</taxon>
    </lineage>
</organism>
<reference evidence="7 8" key="1">
    <citation type="journal article" date="2018" name="MBio">
        <title>Comparative Genomics Reveals the Core Gene Toolbox for the Fungus-Insect Symbiosis.</title>
        <authorList>
            <person name="Wang Y."/>
            <person name="Stata M."/>
            <person name="Wang W."/>
            <person name="Stajich J.E."/>
            <person name="White M.M."/>
            <person name="Moncalvo J.M."/>
        </authorList>
    </citation>
    <scope>NUCLEOTIDE SEQUENCE [LARGE SCALE GENOMIC DNA]</scope>
    <source>
        <strain evidence="7 8">AUS-77-4</strain>
    </source>
</reference>
<dbReference type="Pfam" id="PF03224">
    <property type="entry name" value="V-ATPase_H_N"/>
    <property type="match status" value="1"/>
</dbReference>
<protein>
    <recommendedName>
        <fullName evidence="5">V-type proton ATPase subunit H</fullName>
    </recommendedName>
</protein>
<dbReference type="GO" id="GO:0000221">
    <property type="term" value="C:vacuolar proton-transporting V-type ATPase, V1 domain"/>
    <property type="evidence" value="ECO:0007669"/>
    <property type="project" value="UniProtKB-UniRule"/>
</dbReference>
<name>A0A2T9Z2I0_9FUNG</name>
<dbReference type="AlphaFoldDB" id="A0A2T9Z2I0"/>
<dbReference type="PANTHER" id="PTHR10698">
    <property type="entry name" value="V-TYPE PROTON ATPASE SUBUNIT H"/>
    <property type="match status" value="1"/>
</dbReference>